<dbReference type="Proteomes" id="UP000801492">
    <property type="component" value="Unassembled WGS sequence"/>
</dbReference>
<keyword evidence="3" id="KW-1185">Reference proteome</keyword>
<feature type="transmembrane region" description="Helical" evidence="1">
    <location>
        <begin position="56"/>
        <end position="77"/>
    </location>
</feature>
<feature type="transmembrane region" description="Helical" evidence="1">
    <location>
        <begin position="23"/>
        <end position="44"/>
    </location>
</feature>
<protein>
    <submittedName>
        <fullName evidence="2">Uncharacterized protein</fullName>
    </submittedName>
</protein>
<accession>A0A8K0CQV6</accession>
<proteinExistence type="predicted"/>
<keyword evidence="1" id="KW-0812">Transmembrane</keyword>
<name>A0A8K0CQV6_IGNLU</name>
<keyword evidence="1" id="KW-1133">Transmembrane helix</keyword>
<evidence type="ECO:0000313" key="3">
    <source>
        <dbReference type="Proteomes" id="UP000801492"/>
    </source>
</evidence>
<organism evidence="2 3">
    <name type="scientific">Ignelater luminosus</name>
    <name type="common">Cucubano</name>
    <name type="synonym">Pyrophorus luminosus</name>
    <dbReference type="NCBI Taxonomy" id="2038154"/>
    <lineage>
        <taxon>Eukaryota</taxon>
        <taxon>Metazoa</taxon>
        <taxon>Ecdysozoa</taxon>
        <taxon>Arthropoda</taxon>
        <taxon>Hexapoda</taxon>
        <taxon>Insecta</taxon>
        <taxon>Pterygota</taxon>
        <taxon>Neoptera</taxon>
        <taxon>Endopterygota</taxon>
        <taxon>Coleoptera</taxon>
        <taxon>Polyphaga</taxon>
        <taxon>Elateriformia</taxon>
        <taxon>Elateroidea</taxon>
        <taxon>Elateridae</taxon>
        <taxon>Agrypninae</taxon>
        <taxon>Pyrophorini</taxon>
        <taxon>Ignelater</taxon>
    </lineage>
</organism>
<dbReference type="EMBL" id="VTPC01065924">
    <property type="protein sequence ID" value="KAF2889511.1"/>
    <property type="molecule type" value="Genomic_DNA"/>
</dbReference>
<reference evidence="2" key="1">
    <citation type="submission" date="2019-08" db="EMBL/GenBank/DDBJ databases">
        <title>The genome of the North American firefly Photinus pyralis.</title>
        <authorList>
            <consortium name="Photinus pyralis genome working group"/>
            <person name="Fallon T.R."/>
            <person name="Sander Lower S.E."/>
            <person name="Weng J.-K."/>
        </authorList>
    </citation>
    <scope>NUCLEOTIDE SEQUENCE</scope>
    <source>
        <strain evidence="2">TRF0915ILg1</strain>
        <tissue evidence="2">Whole body</tissue>
    </source>
</reference>
<dbReference type="PANTHER" id="PTHR33444">
    <property type="entry name" value="SI:DKEY-19B23.12-RELATED"/>
    <property type="match status" value="1"/>
</dbReference>
<dbReference type="PANTHER" id="PTHR33444:SF2">
    <property type="entry name" value="MARVEL DOMAIN-CONTAINING PROTEIN"/>
    <property type="match status" value="1"/>
</dbReference>
<evidence type="ECO:0000313" key="2">
    <source>
        <dbReference type="EMBL" id="KAF2889511.1"/>
    </source>
</evidence>
<dbReference type="OrthoDB" id="6157510at2759"/>
<dbReference type="InterPro" id="IPR040350">
    <property type="entry name" value="TMEM272"/>
</dbReference>
<comment type="caution">
    <text evidence="2">The sequence shown here is derived from an EMBL/GenBank/DDBJ whole genome shotgun (WGS) entry which is preliminary data.</text>
</comment>
<sequence length="151" mass="17132">MDVALVIVASVNFDECPIDQKVPIILIVIGALDIAGKVLSLTFYNFKWVLARHLGTICGILTWVSFIAGSVIIYRIYEPNYEKELGLYCNRETYLFGFSLFTMAWIILVIGVIIGISYICYWLITFQPESEPKANQDNTNTNHVVNVNELF</sequence>
<evidence type="ECO:0000256" key="1">
    <source>
        <dbReference type="SAM" id="Phobius"/>
    </source>
</evidence>
<gene>
    <name evidence="2" type="ORF">ILUMI_16662</name>
</gene>
<keyword evidence="1" id="KW-0472">Membrane</keyword>
<feature type="transmembrane region" description="Helical" evidence="1">
    <location>
        <begin position="97"/>
        <end position="124"/>
    </location>
</feature>
<dbReference type="AlphaFoldDB" id="A0A8K0CQV6"/>